<evidence type="ECO:0000313" key="2">
    <source>
        <dbReference type="Proteomes" id="UP000182124"/>
    </source>
</evidence>
<proteinExistence type="predicted"/>
<sequence>MKQIILIFLSLIFVTCADEKSTTEKFTAPLEKDIVDITKIIIEQDFIPNGVKPDSELKKLNVIFKKDYWPTKEEVLFIKLSKVFPNNLNNTELKNYMVFQNNDKRVFKISDENLSKINVTPDNPFNINTISIPIFNVNRDFAYVEVTHYMKPPGFDTGSGGCDYYILQRINGIWKITDNNLVWIT</sequence>
<name>A0A1G4W8N8_9FLAO</name>
<dbReference type="RefSeq" id="WP_023577599.1">
    <property type="nucleotide sequence ID" value="NZ_CBCSBQ010000021.1"/>
</dbReference>
<accession>A0A1G4W8N8</accession>
<dbReference type="Proteomes" id="UP000182124">
    <property type="component" value="Unassembled WGS sequence"/>
</dbReference>
<gene>
    <name evidence="1" type="ORF">SAMN02927925_02695</name>
</gene>
<reference evidence="1 2" key="1">
    <citation type="submission" date="2016-10" db="EMBL/GenBank/DDBJ databases">
        <authorList>
            <person name="de Groot N.N."/>
        </authorList>
    </citation>
    <scope>NUCLEOTIDE SEQUENCE [LARGE SCALE GENOMIC DNA]</scope>
    <source>
        <strain evidence="1 2">CGMCC 1.3801</strain>
    </source>
</reference>
<evidence type="ECO:0000313" key="1">
    <source>
        <dbReference type="EMBL" id="SCX18543.1"/>
    </source>
</evidence>
<dbReference type="EMBL" id="FMTY01000010">
    <property type="protein sequence ID" value="SCX18543.1"/>
    <property type="molecule type" value="Genomic_DNA"/>
</dbReference>
<dbReference type="AlphaFoldDB" id="A0A1G4W8N8"/>
<protein>
    <submittedName>
        <fullName evidence="1">Uncharacterized protein</fullName>
    </submittedName>
</protein>
<organism evidence="1 2">
    <name type="scientific">Flavobacterium saliperosum</name>
    <dbReference type="NCBI Taxonomy" id="329186"/>
    <lineage>
        <taxon>Bacteria</taxon>
        <taxon>Pseudomonadati</taxon>
        <taxon>Bacteroidota</taxon>
        <taxon>Flavobacteriia</taxon>
        <taxon>Flavobacteriales</taxon>
        <taxon>Flavobacteriaceae</taxon>
        <taxon>Flavobacterium</taxon>
    </lineage>
</organism>